<proteinExistence type="predicted"/>
<dbReference type="PATRIC" id="fig|1255043.3.peg.716"/>
<sequence>MSKYVSIRLETATRSAHGGQRAHDLRSGEMPDYVDPLRSKDNSYLIKAPNARTMASKCLTRRQSRTDLRRKARSIRKDGIVALKGLLGFSAKAQPEIESLAKEDQDRRFKKAAEAVAAALGTTLVGLVVHRDEAVLHAHFVLDGYGHDGKPLSTKLTKGTCSGLQDTVATAYADLGITRGKYLAERIQDGEDYSKTIHRSVRELHRDLPRELEAVRAQVAAKRAELDALEKAMADVELPAPQEVEVVTGRSMGFPQTEMRPLYTVAAISKAMKNARAKQKLAEDKAAKAARDLEDQTRELERLQRVKQALEDAEQAWPRVAYAGGPYLDFDFLQALRTPIETRYEALLQEQHDGQMVIAPPQAASARQIGAALCSAIRDRGWERAIVTASDEVAAVIRDLAQEEGVVGRLTFTRQGIDFKTRGPSLAPGTPSGQPEVDPVRPRSDSAPGAR</sequence>
<evidence type="ECO:0000256" key="1">
    <source>
        <dbReference type="SAM" id="Coils"/>
    </source>
</evidence>
<dbReference type="STRING" id="1255043.TVNIR_0710"/>
<name>L0DTV0_THIND</name>
<dbReference type="AlphaFoldDB" id="L0DTV0"/>
<evidence type="ECO:0000256" key="2">
    <source>
        <dbReference type="SAM" id="MobiDB-lite"/>
    </source>
</evidence>
<dbReference type="KEGG" id="tni:TVNIR_0710"/>
<dbReference type="EMBL" id="CP003989">
    <property type="protein sequence ID" value="AGA32405.1"/>
    <property type="molecule type" value="Genomic_DNA"/>
</dbReference>
<reference evidence="3" key="1">
    <citation type="submission" date="2015-12" db="EMBL/GenBank/DDBJ databases">
        <authorList>
            <person name="Tikhonova T.V."/>
            <person name="Pavlov A.R."/>
            <person name="Beletsky A.V."/>
            <person name="Mardanov A.V."/>
            <person name="Sorokin D.Y."/>
            <person name="Ravin N.V."/>
            <person name="Popov V.O."/>
        </authorList>
    </citation>
    <scope>NUCLEOTIDE SEQUENCE</scope>
    <source>
        <strain evidence="3">DSM 14787</strain>
    </source>
</reference>
<dbReference type="Pfam" id="PF01076">
    <property type="entry name" value="Mob_Pre"/>
    <property type="match status" value="1"/>
</dbReference>
<evidence type="ECO:0000313" key="3">
    <source>
        <dbReference type="EMBL" id="AGA32405.1"/>
    </source>
</evidence>
<gene>
    <name evidence="3" type="ordered locus">TVNIR_0710</name>
</gene>
<organism evidence="3 4">
    <name type="scientific">Thioalkalivibrio nitratireducens (strain DSM 14787 / UNIQEM 213 / ALEN2)</name>
    <dbReference type="NCBI Taxonomy" id="1255043"/>
    <lineage>
        <taxon>Bacteria</taxon>
        <taxon>Pseudomonadati</taxon>
        <taxon>Pseudomonadota</taxon>
        <taxon>Gammaproteobacteria</taxon>
        <taxon>Chromatiales</taxon>
        <taxon>Ectothiorhodospiraceae</taxon>
        <taxon>Thioalkalivibrio</taxon>
    </lineage>
</organism>
<evidence type="ECO:0000313" key="4">
    <source>
        <dbReference type="Proteomes" id="UP000010809"/>
    </source>
</evidence>
<keyword evidence="4" id="KW-1185">Reference proteome</keyword>
<dbReference type="Gene3D" id="3.30.930.30">
    <property type="match status" value="1"/>
</dbReference>
<dbReference type="eggNOG" id="COG1196">
    <property type="taxonomic scope" value="Bacteria"/>
</dbReference>
<dbReference type="OrthoDB" id="7769439at2"/>
<dbReference type="GO" id="GO:0003677">
    <property type="term" value="F:DNA binding"/>
    <property type="evidence" value="ECO:0007669"/>
    <property type="project" value="InterPro"/>
</dbReference>
<dbReference type="RefSeq" id="WP_015257555.1">
    <property type="nucleotide sequence ID" value="NC_019902.2"/>
</dbReference>
<protein>
    <submittedName>
        <fullName evidence="3">Plasmid recombination enzyme type 1</fullName>
    </submittedName>
</protein>
<dbReference type="GO" id="GO:0006310">
    <property type="term" value="P:DNA recombination"/>
    <property type="evidence" value="ECO:0007669"/>
    <property type="project" value="InterPro"/>
</dbReference>
<dbReference type="InterPro" id="IPR001668">
    <property type="entry name" value="Mob_Pre"/>
</dbReference>
<dbReference type="HOGENOM" id="CLU_606829_0_0_6"/>
<feature type="coiled-coil region" evidence="1">
    <location>
        <begin position="272"/>
        <end position="316"/>
    </location>
</feature>
<feature type="region of interest" description="Disordered" evidence="2">
    <location>
        <begin position="418"/>
        <end position="451"/>
    </location>
</feature>
<keyword evidence="1" id="KW-0175">Coiled coil</keyword>
<accession>L0DTV0</accession>
<dbReference type="Proteomes" id="UP000010809">
    <property type="component" value="Chromosome"/>
</dbReference>